<dbReference type="Proteomes" id="UP000799640">
    <property type="component" value="Unassembled WGS sequence"/>
</dbReference>
<gene>
    <name evidence="1" type="ORF">EJ06DRAFT_120087</name>
</gene>
<proteinExistence type="predicted"/>
<dbReference type="AlphaFoldDB" id="A0A6G1HPP5"/>
<evidence type="ECO:0000313" key="1">
    <source>
        <dbReference type="EMBL" id="KAF2398023.1"/>
    </source>
</evidence>
<keyword evidence="2" id="KW-1185">Reference proteome</keyword>
<protein>
    <submittedName>
        <fullName evidence="1">Uncharacterized protein</fullName>
    </submittedName>
</protein>
<sequence length="60" mass="6416">MGGVARSSSWCWRTNGLRRKAIKGRGFGVVASLIAYCEGLAFFSCALCVPVRQTCCSIGI</sequence>
<dbReference type="EMBL" id="ML996701">
    <property type="protein sequence ID" value="KAF2398023.1"/>
    <property type="molecule type" value="Genomic_DNA"/>
</dbReference>
<evidence type="ECO:0000313" key="2">
    <source>
        <dbReference type="Proteomes" id="UP000799640"/>
    </source>
</evidence>
<accession>A0A6G1HPP5</accession>
<name>A0A6G1HPP5_9PEZI</name>
<reference evidence="1" key="1">
    <citation type="journal article" date="2020" name="Stud. Mycol.">
        <title>101 Dothideomycetes genomes: a test case for predicting lifestyles and emergence of pathogens.</title>
        <authorList>
            <person name="Haridas S."/>
            <person name="Albert R."/>
            <person name="Binder M."/>
            <person name="Bloem J."/>
            <person name="Labutti K."/>
            <person name="Salamov A."/>
            <person name="Andreopoulos B."/>
            <person name="Baker S."/>
            <person name="Barry K."/>
            <person name="Bills G."/>
            <person name="Bluhm B."/>
            <person name="Cannon C."/>
            <person name="Castanera R."/>
            <person name="Culley D."/>
            <person name="Daum C."/>
            <person name="Ezra D."/>
            <person name="Gonzalez J."/>
            <person name="Henrissat B."/>
            <person name="Kuo A."/>
            <person name="Liang C."/>
            <person name="Lipzen A."/>
            <person name="Lutzoni F."/>
            <person name="Magnuson J."/>
            <person name="Mondo S."/>
            <person name="Nolan M."/>
            <person name="Ohm R."/>
            <person name="Pangilinan J."/>
            <person name="Park H.-J."/>
            <person name="Ramirez L."/>
            <person name="Alfaro M."/>
            <person name="Sun H."/>
            <person name="Tritt A."/>
            <person name="Yoshinaga Y."/>
            <person name="Zwiers L.-H."/>
            <person name="Turgeon B."/>
            <person name="Goodwin S."/>
            <person name="Spatafora J."/>
            <person name="Crous P."/>
            <person name="Grigoriev I."/>
        </authorList>
    </citation>
    <scope>NUCLEOTIDE SEQUENCE</scope>
    <source>
        <strain evidence="1">CBS 262.69</strain>
    </source>
</reference>
<organism evidence="1 2">
    <name type="scientific">Trichodelitschia bisporula</name>
    <dbReference type="NCBI Taxonomy" id="703511"/>
    <lineage>
        <taxon>Eukaryota</taxon>
        <taxon>Fungi</taxon>
        <taxon>Dikarya</taxon>
        <taxon>Ascomycota</taxon>
        <taxon>Pezizomycotina</taxon>
        <taxon>Dothideomycetes</taxon>
        <taxon>Dothideomycetes incertae sedis</taxon>
        <taxon>Phaeotrichales</taxon>
        <taxon>Phaeotrichaceae</taxon>
        <taxon>Trichodelitschia</taxon>
    </lineage>
</organism>